<dbReference type="Pfam" id="PF16931">
    <property type="entry name" value="Phage_holin_8"/>
    <property type="match status" value="1"/>
</dbReference>
<keyword evidence="1" id="KW-0472">Membrane</keyword>
<reference evidence="2 3" key="1">
    <citation type="submission" date="2024-05" db="EMBL/GenBank/DDBJ databases">
        <title>Roseateles sp. 2.12 16S ribosomal RNA gene Genome sequencing and assembly.</title>
        <authorList>
            <person name="Woo H."/>
        </authorList>
    </citation>
    <scope>NUCLEOTIDE SEQUENCE [LARGE SCALE GENOMIC DNA]</scope>
    <source>
        <strain evidence="2 3">2.12</strain>
    </source>
</reference>
<evidence type="ECO:0000313" key="2">
    <source>
        <dbReference type="EMBL" id="MEO3714003.1"/>
    </source>
</evidence>
<evidence type="ECO:0000313" key="3">
    <source>
        <dbReference type="Proteomes" id="UP001462640"/>
    </source>
</evidence>
<dbReference type="RefSeq" id="WP_347610912.1">
    <property type="nucleotide sequence ID" value="NZ_JBDPZC010000006.1"/>
</dbReference>
<keyword evidence="1" id="KW-0812">Transmembrane</keyword>
<sequence>MAEPVSSSTATATLAGVALLSVLPGVDAARVLGAFAGAVVFVLASQDLGLLRKAAFFLVAFIGGLLGAELAAGLVSSILPSRLEVSSGVGALLAAALVVKLLLGLIDKLTVGALTGLLRIGGRREPD</sequence>
<name>A0ABV0GG07_9BURK</name>
<evidence type="ECO:0000256" key="1">
    <source>
        <dbReference type="SAM" id="Phobius"/>
    </source>
</evidence>
<gene>
    <name evidence="2" type="ORF">ABDJ40_14655</name>
</gene>
<organism evidence="2 3">
    <name type="scientific">Roseateles flavus</name>
    <dbReference type="NCBI Taxonomy" id="3149041"/>
    <lineage>
        <taxon>Bacteria</taxon>
        <taxon>Pseudomonadati</taxon>
        <taxon>Pseudomonadota</taxon>
        <taxon>Betaproteobacteria</taxon>
        <taxon>Burkholderiales</taxon>
        <taxon>Sphaerotilaceae</taxon>
        <taxon>Roseateles</taxon>
    </lineage>
</organism>
<keyword evidence="1" id="KW-1133">Transmembrane helix</keyword>
<proteinExistence type="predicted"/>
<comment type="caution">
    <text evidence="2">The sequence shown here is derived from an EMBL/GenBank/DDBJ whole genome shotgun (WGS) entry which is preliminary data.</text>
</comment>
<keyword evidence="3" id="KW-1185">Reference proteome</keyword>
<feature type="transmembrane region" description="Helical" evidence="1">
    <location>
        <begin position="85"/>
        <end position="106"/>
    </location>
</feature>
<dbReference type="Proteomes" id="UP001462640">
    <property type="component" value="Unassembled WGS sequence"/>
</dbReference>
<protein>
    <submittedName>
        <fullName evidence="2">Holin</fullName>
    </submittedName>
</protein>
<feature type="transmembrane region" description="Helical" evidence="1">
    <location>
        <begin position="12"/>
        <end position="43"/>
    </location>
</feature>
<feature type="transmembrane region" description="Helical" evidence="1">
    <location>
        <begin position="55"/>
        <end position="79"/>
    </location>
</feature>
<dbReference type="EMBL" id="JBDPZC010000006">
    <property type="protein sequence ID" value="MEO3714003.1"/>
    <property type="molecule type" value="Genomic_DNA"/>
</dbReference>
<accession>A0ABV0GG07</accession>
<dbReference type="InterPro" id="IPR032637">
    <property type="entry name" value="Phage_holin-like"/>
</dbReference>